<evidence type="ECO:0000256" key="8">
    <source>
        <dbReference type="SAM" id="Phobius"/>
    </source>
</evidence>
<dbReference type="Pfam" id="PF02028">
    <property type="entry name" value="BCCT"/>
    <property type="match status" value="1"/>
</dbReference>
<comment type="subcellular location">
    <subcellularLocation>
        <location evidence="1">Cell membrane</location>
        <topology evidence="1">Multi-pass membrane protein</topology>
    </subcellularLocation>
</comment>
<feature type="transmembrane region" description="Helical" evidence="8">
    <location>
        <begin position="449"/>
        <end position="468"/>
    </location>
</feature>
<comment type="caution">
    <text evidence="9">The sequence shown here is derived from an EMBL/GenBank/DDBJ whole genome shotgun (WGS) entry which is preliminary data.</text>
</comment>
<evidence type="ECO:0000256" key="5">
    <source>
        <dbReference type="ARBA" id="ARBA00022692"/>
    </source>
</evidence>
<accession>A0A852TWI2</accession>
<dbReference type="GO" id="GO:0005886">
    <property type="term" value="C:plasma membrane"/>
    <property type="evidence" value="ECO:0007669"/>
    <property type="project" value="UniProtKB-SubCell"/>
</dbReference>
<feature type="transmembrane region" description="Helical" evidence="8">
    <location>
        <begin position="53"/>
        <end position="72"/>
    </location>
</feature>
<proteinExistence type="inferred from homology"/>
<evidence type="ECO:0000313" key="9">
    <source>
        <dbReference type="EMBL" id="NYE48876.1"/>
    </source>
</evidence>
<organism evidence="9 10">
    <name type="scientific">Spinactinospora alkalitolerans</name>
    <dbReference type="NCBI Taxonomy" id="687207"/>
    <lineage>
        <taxon>Bacteria</taxon>
        <taxon>Bacillati</taxon>
        <taxon>Actinomycetota</taxon>
        <taxon>Actinomycetes</taxon>
        <taxon>Streptosporangiales</taxon>
        <taxon>Nocardiopsidaceae</taxon>
        <taxon>Spinactinospora</taxon>
    </lineage>
</organism>
<feature type="transmembrane region" description="Helical" evidence="8">
    <location>
        <begin position="12"/>
        <end position="33"/>
    </location>
</feature>
<feature type="transmembrane region" description="Helical" evidence="8">
    <location>
        <begin position="324"/>
        <end position="341"/>
    </location>
</feature>
<keyword evidence="3" id="KW-0813">Transport</keyword>
<dbReference type="NCBIfam" id="TIGR00842">
    <property type="entry name" value="bcct"/>
    <property type="match status" value="1"/>
</dbReference>
<name>A0A852TWI2_9ACTN</name>
<dbReference type="GO" id="GO:0022857">
    <property type="term" value="F:transmembrane transporter activity"/>
    <property type="evidence" value="ECO:0007669"/>
    <property type="project" value="InterPro"/>
</dbReference>
<feature type="transmembrane region" description="Helical" evidence="8">
    <location>
        <begin position="405"/>
        <end position="428"/>
    </location>
</feature>
<keyword evidence="4" id="KW-1003">Cell membrane</keyword>
<evidence type="ECO:0000256" key="4">
    <source>
        <dbReference type="ARBA" id="ARBA00022475"/>
    </source>
</evidence>
<feature type="transmembrane region" description="Helical" evidence="8">
    <location>
        <begin position="239"/>
        <end position="257"/>
    </location>
</feature>
<feature type="transmembrane region" description="Helical" evidence="8">
    <location>
        <begin position="93"/>
        <end position="114"/>
    </location>
</feature>
<feature type="transmembrane region" description="Helical" evidence="8">
    <location>
        <begin position="474"/>
        <end position="497"/>
    </location>
</feature>
<dbReference type="AlphaFoldDB" id="A0A852TWI2"/>
<feature type="transmembrane region" description="Helical" evidence="8">
    <location>
        <begin position="145"/>
        <end position="168"/>
    </location>
</feature>
<evidence type="ECO:0000256" key="7">
    <source>
        <dbReference type="ARBA" id="ARBA00023136"/>
    </source>
</evidence>
<keyword evidence="10" id="KW-1185">Reference proteome</keyword>
<feature type="transmembrane region" description="Helical" evidence="8">
    <location>
        <begin position="269"/>
        <end position="292"/>
    </location>
</feature>
<evidence type="ECO:0000256" key="1">
    <source>
        <dbReference type="ARBA" id="ARBA00004651"/>
    </source>
</evidence>
<feature type="transmembrane region" description="Helical" evidence="8">
    <location>
        <begin position="353"/>
        <end position="371"/>
    </location>
</feature>
<keyword evidence="7 8" id="KW-0472">Membrane</keyword>
<evidence type="ECO:0000256" key="2">
    <source>
        <dbReference type="ARBA" id="ARBA00005658"/>
    </source>
</evidence>
<comment type="similarity">
    <text evidence="2">Belongs to the BCCT transporter (TC 2.A.15) family.</text>
</comment>
<dbReference type="InterPro" id="IPR000060">
    <property type="entry name" value="BCCT_transptr"/>
</dbReference>
<keyword evidence="6 8" id="KW-1133">Transmembrane helix</keyword>
<keyword evidence="5 8" id="KW-0812">Transmembrane</keyword>
<feature type="transmembrane region" description="Helical" evidence="8">
    <location>
        <begin position="197"/>
        <end position="219"/>
    </location>
</feature>
<sequence>MARPQREKATIDPLVTAIAAGIAVLFVLTGALFPDRMATVGEAAWQWIARWFGWVYVMATFGFVAFMLFLGLSRFGGIRLSEEDGDEEPEFSTFSWISMMFAVGVGIGLIFYGATEPVLLWANPPPGTAEPQTQDAAITGMEYSLLHWCLHVWAFFGVVGLALAYLTYRKGRKTLVSEAFVPLFGERASAEHWAGRAINILVIFATLFGNAVTLGLGVLQITSGISYIGGPESTLTTQAIITAVLTCAFVLSAITGVARGVQVLANINVGLAVALVIFLLVVGPLAFILALLPEALGGYLFNFVPMSFQTGAFGGDEWMRSWTIFFWAWGISWAPYVGTFLARVSRGRTIREYVLGVLIVPSAVTVLWFAVLGGTALHLQITGRRDIAAVAAGSPEAGLFEVLGAYPFALVTSGVVIVLAAIFFVAGADAGAIVLGTFSSRGSLHPHRWLTAVWGSLIGLVAIVLLLVGGLEALQWGAIVVASPFALVLIGMCVGLYRDILSDPAVRGRPIRMERGDAPPSDIRQWVERFVQRAVGPR</sequence>
<evidence type="ECO:0000256" key="6">
    <source>
        <dbReference type="ARBA" id="ARBA00022989"/>
    </source>
</evidence>
<gene>
    <name evidence="9" type="ORF">HDA32_003996</name>
</gene>
<dbReference type="Proteomes" id="UP000589036">
    <property type="component" value="Unassembled WGS sequence"/>
</dbReference>
<evidence type="ECO:0000256" key="3">
    <source>
        <dbReference type="ARBA" id="ARBA00022448"/>
    </source>
</evidence>
<protein>
    <submittedName>
        <fullName evidence="9">Choline/carnitine/betaine transport</fullName>
    </submittedName>
</protein>
<dbReference type="EMBL" id="JACCCC010000001">
    <property type="protein sequence ID" value="NYE48876.1"/>
    <property type="molecule type" value="Genomic_DNA"/>
</dbReference>
<dbReference type="PANTHER" id="PTHR30047:SF7">
    <property type="entry name" value="HIGH-AFFINITY CHOLINE TRANSPORT PROTEIN"/>
    <property type="match status" value="1"/>
</dbReference>
<evidence type="ECO:0000313" key="10">
    <source>
        <dbReference type="Proteomes" id="UP000589036"/>
    </source>
</evidence>
<reference evidence="9 10" key="1">
    <citation type="submission" date="2020-07" db="EMBL/GenBank/DDBJ databases">
        <title>Sequencing the genomes of 1000 actinobacteria strains.</title>
        <authorList>
            <person name="Klenk H.-P."/>
        </authorList>
    </citation>
    <scope>NUCLEOTIDE SEQUENCE [LARGE SCALE GENOMIC DNA]</scope>
    <source>
        <strain evidence="9 10">CXB654</strain>
    </source>
</reference>
<dbReference type="PANTHER" id="PTHR30047">
    <property type="entry name" value="HIGH-AFFINITY CHOLINE TRANSPORT PROTEIN-RELATED"/>
    <property type="match status" value="1"/>
</dbReference>
<dbReference type="RefSeq" id="WP_179644631.1">
    <property type="nucleotide sequence ID" value="NZ_BAAAYY010000010.1"/>
</dbReference>